<dbReference type="EMBL" id="JH993005">
    <property type="protein sequence ID" value="EKX44391.1"/>
    <property type="molecule type" value="Genomic_DNA"/>
</dbReference>
<dbReference type="PANTHER" id="PTHR46516">
    <property type="entry name" value="TRNA-SPECIFIC ADENOSINE DEAMINASE 1"/>
    <property type="match status" value="1"/>
</dbReference>
<dbReference type="EC" id="3.5.4.34" evidence="8"/>
<name>L1J7A1_GUITC</name>
<evidence type="ECO:0000256" key="1">
    <source>
        <dbReference type="ARBA" id="ARBA00022694"/>
    </source>
</evidence>
<evidence type="ECO:0000256" key="4">
    <source>
        <dbReference type="ARBA" id="ARBA00022833"/>
    </source>
</evidence>
<evidence type="ECO:0000256" key="10">
    <source>
        <dbReference type="ARBA" id="ARBA00041760"/>
    </source>
</evidence>
<dbReference type="RefSeq" id="XP_005831371.1">
    <property type="nucleotide sequence ID" value="XM_005831314.1"/>
</dbReference>
<evidence type="ECO:0000256" key="3">
    <source>
        <dbReference type="ARBA" id="ARBA00022801"/>
    </source>
</evidence>
<dbReference type="PaxDb" id="55529-EKX44391"/>
<evidence type="ECO:0000256" key="9">
    <source>
        <dbReference type="ARBA" id="ARBA00040502"/>
    </source>
</evidence>
<dbReference type="OrthoDB" id="10268011at2759"/>
<dbReference type="AlphaFoldDB" id="L1J7A1"/>
<protein>
    <recommendedName>
        <fullName evidence="9">tRNA-specific adenosine deaminase 1</fullName>
        <ecNumber evidence="8">3.5.4.34</ecNumber>
    </recommendedName>
    <alternativeName>
        <fullName evidence="10">tRNA-specific adenosine-37 deaminase</fullName>
    </alternativeName>
</protein>
<dbReference type="InterPro" id="IPR002466">
    <property type="entry name" value="A_deamin"/>
</dbReference>
<keyword evidence="15" id="KW-1185">Reference proteome</keyword>
<dbReference type="EnsemblProtists" id="EKX44391">
    <property type="protein sequence ID" value="EKX44391"/>
    <property type="gene ID" value="GUITHDRAFT_72300"/>
</dbReference>
<dbReference type="OMA" id="CVGRSAM"/>
<comment type="cofactor">
    <cofactor evidence="5">
        <name>1D-myo-inositol hexakisphosphate</name>
        <dbReference type="ChEBI" id="CHEBI:58130"/>
    </cofactor>
</comment>
<organism evidence="13">
    <name type="scientific">Guillardia theta (strain CCMP2712)</name>
    <name type="common">Cryptophyte</name>
    <dbReference type="NCBI Taxonomy" id="905079"/>
    <lineage>
        <taxon>Eukaryota</taxon>
        <taxon>Cryptophyceae</taxon>
        <taxon>Pyrenomonadales</taxon>
        <taxon>Geminigeraceae</taxon>
        <taxon>Guillardia</taxon>
    </lineage>
</organism>
<dbReference type="GO" id="GO:0008033">
    <property type="term" value="P:tRNA processing"/>
    <property type="evidence" value="ECO:0007669"/>
    <property type="project" value="UniProtKB-KW"/>
</dbReference>
<dbReference type="KEGG" id="gtt:GUITHDRAFT_72300"/>
<comment type="function">
    <text evidence="6">Specifically deaminates adenosine-37 to inosine in tRNA-Ala.</text>
</comment>
<evidence type="ECO:0000256" key="6">
    <source>
        <dbReference type="ARBA" id="ARBA00037784"/>
    </source>
</evidence>
<evidence type="ECO:0000313" key="13">
    <source>
        <dbReference type="EMBL" id="EKX44391.1"/>
    </source>
</evidence>
<dbReference type="Pfam" id="PF02137">
    <property type="entry name" value="A_deamin"/>
    <property type="match status" value="1"/>
</dbReference>
<reference evidence="14" key="3">
    <citation type="submission" date="2015-06" db="UniProtKB">
        <authorList>
            <consortium name="EnsemblProtists"/>
        </authorList>
    </citation>
    <scope>IDENTIFICATION</scope>
</reference>
<dbReference type="GO" id="GO:0043829">
    <property type="term" value="F:tRNA-specific adenosine-37 deaminase activity"/>
    <property type="evidence" value="ECO:0007669"/>
    <property type="project" value="UniProtKB-EC"/>
</dbReference>
<dbReference type="GO" id="GO:0046872">
    <property type="term" value="F:metal ion binding"/>
    <property type="evidence" value="ECO:0007669"/>
    <property type="project" value="UniProtKB-KW"/>
</dbReference>
<evidence type="ECO:0000256" key="11">
    <source>
        <dbReference type="ARBA" id="ARBA00047635"/>
    </source>
</evidence>
<evidence type="ECO:0000313" key="14">
    <source>
        <dbReference type="EnsemblProtists" id="EKX44391"/>
    </source>
</evidence>
<dbReference type="PANTHER" id="PTHR46516:SF1">
    <property type="entry name" value="TRNA-SPECIFIC ADENOSINE DEAMINASE 1"/>
    <property type="match status" value="1"/>
</dbReference>
<comment type="catalytic activity">
    <reaction evidence="11">
        <text>adenosine(37) in tRNA(Ala) + H2O + H(+) = inosine(37) in tRNA(Ala) + NH4(+)</text>
        <dbReference type="Rhea" id="RHEA:50968"/>
        <dbReference type="Rhea" id="RHEA-COMP:12855"/>
        <dbReference type="Rhea" id="RHEA-COMP:12856"/>
        <dbReference type="ChEBI" id="CHEBI:15377"/>
        <dbReference type="ChEBI" id="CHEBI:15378"/>
        <dbReference type="ChEBI" id="CHEBI:28938"/>
        <dbReference type="ChEBI" id="CHEBI:74411"/>
        <dbReference type="ChEBI" id="CHEBI:82852"/>
        <dbReference type="EC" id="3.5.4.34"/>
    </reaction>
</comment>
<evidence type="ECO:0000256" key="5">
    <source>
        <dbReference type="ARBA" id="ARBA00037026"/>
    </source>
</evidence>
<evidence type="ECO:0000256" key="7">
    <source>
        <dbReference type="ARBA" id="ARBA00038326"/>
    </source>
</evidence>
<reference evidence="15" key="2">
    <citation type="submission" date="2012-11" db="EMBL/GenBank/DDBJ databases">
        <authorList>
            <person name="Kuo A."/>
            <person name="Curtis B.A."/>
            <person name="Tanifuji G."/>
            <person name="Burki F."/>
            <person name="Gruber A."/>
            <person name="Irimia M."/>
            <person name="Maruyama S."/>
            <person name="Arias M.C."/>
            <person name="Ball S.G."/>
            <person name="Gile G.H."/>
            <person name="Hirakawa Y."/>
            <person name="Hopkins J.F."/>
            <person name="Rensing S.A."/>
            <person name="Schmutz J."/>
            <person name="Symeonidi A."/>
            <person name="Elias M."/>
            <person name="Eveleigh R.J."/>
            <person name="Herman E.K."/>
            <person name="Klute M.J."/>
            <person name="Nakayama T."/>
            <person name="Obornik M."/>
            <person name="Reyes-Prieto A."/>
            <person name="Armbrust E.V."/>
            <person name="Aves S.J."/>
            <person name="Beiko R.G."/>
            <person name="Coutinho P."/>
            <person name="Dacks J.B."/>
            <person name="Durnford D.G."/>
            <person name="Fast N.M."/>
            <person name="Green B.R."/>
            <person name="Grisdale C."/>
            <person name="Hempe F."/>
            <person name="Henrissat B."/>
            <person name="Hoppner M.P."/>
            <person name="Ishida K.-I."/>
            <person name="Kim E."/>
            <person name="Koreny L."/>
            <person name="Kroth P.G."/>
            <person name="Liu Y."/>
            <person name="Malik S.-B."/>
            <person name="Maier U.G."/>
            <person name="McRose D."/>
            <person name="Mock T."/>
            <person name="Neilson J.A."/>
            <person name="Onodera N.T."/>
            <person name="Poole A.M."/>
            <person name="Pritham E.J."/>
            <person name="Richards T.A."/>
            <person name="Rocap G."/>
            <person name="Roy S.W."/>
            <person name="Sarai C."/>
            <person name="Schaack S."/>
            <person name="Shirato S."/>
            <person name="Slamovits C.H."/>
            <person name="Spencer D.F."/>
            <person name="Suzuki S."/>
            <person name="Worden A.Z."/>
            <person name="Zauner S."/>
            <person name="Barry K."/>
            <person name="Bell C."/>
            <person name="Bharti A.K."/>
            <person name="Crow J.A."/>
            <person name="Grimwood J."/>
            <person name="Kramer R."/>
            <person name="Lindquist E."/>
            <person name="Lucas S."/>
            <person name="Salamov A."/>
            <person name="McFadden G.I."/>
            <person name="Lane C.E."/>
            <person name="Keeling P.J."/>
            <person name="Gray M.W."/>
            <person name="Grigoriev I.V."/>
            <person name="Archibald J.M."/>
        </authorList>
    </citation>
    <scope>NUCLEOTIDE SEQUENCE</scope>
    <source>
        <strain evidence="15">CCMP2712</strain>
    </source>
</reference>
<keyword evidence="4" id="KW-0862">Zinc</keyword>
<feature type="domain" description="A to I editase" evidence="12">
    <location>
        <begin position="81"/>
        <end position="187"/>
    </location>
</feature>
<dbReference type="STRING" id="905079.L1J7A1"/>
<evidence type="ECO:0000259" key="12">
    <source>
        <dbReference type="PROSITE" id="PS50141"/>
    </source>
</evidence>
<comment type="similarity">
    <text evidence="7">Belongs to the ADAT1 family.</text>
</comment>
<evidence type="ECO:0000256" key="2">
    <source>
        <dbReference type="ARBA" id="ARBA00022723"/>
    </source>
</evidence>
<dbReference type="PROSITE" id="PS50141">
    <property type="entry name" value="A_DEAMIN_EDITASE"/>
    <property type="match status" value="1"/>
</dbReference>
<reference evidence="13 15" key="1">
    <citation type="journal article" date="2012" name="Nature">
        <title>Algal genomes reveal evolutionary mosaicism and the fate of nucleomorphs.</title>
        <authorList>
            <consortium name="DOE Joint Genome Institute"/>
            <person name="Curtis B.A."/>
            <person name="Tanifuji G."/>
            <person name="Burki F."/>
            <person name="Gruber A."/>
            <person name="Irimia M."/>
            <person name="Maruyama S."/>
            <person name="Arias M.C."/>
            <person name="Ball S.G."/>
            <person name="Gile G.H."/>
            <person name="Hirakawa Y."/>
            <person name="Hopkins J.F."/>
            <person name="Kuo A."/>
            <person name="Rensing S.A."/>
            <person name="Schmutz J."/>
            <person name="Symeonidi A."/>
            <person name="Elias M."/>
            <person name="Eveleigh R.J."/>
            <person name="Herman E.K."/>
            <person name="Klute M.J."/>
            <person name="Nakayama T."/>
            <person name="Obornik M."/>
            <person name="Reyes-Prieto A."/>
            <person name="Armbrust E.V."/>
            <person name="Aves S.J."/>
            <person name="Beiko R.G."/>
            <person name="Coutinho P."/>
            <person name="Dacks J.B."/>
            <person name="Durnford D.G."/>
            <person name="Fast N.M."/>
            <person name="Green B.R."/>
            <person name="Grisdale C.J."/>
            <person name="Hempel F."/>
            <person name="Henrissat B."/>
            <person name="Hoppner M.P."/>
            <person name="Ishida K."/>
            <person name="Kim E."/>
            <person name="Koreny L."/>
            <person name="Kroth P.G."/>
            <person name="Liu Y."/>
            <person name="Malik S.B."/>
            <person name="Maier U.G."/>
            <person name="McRose D."/>
            <person name="Mock T."/>
            <person name="Neilson J.A."/>
            <person name="Onodera N.T."/>
            <person name="Poole A.M."/>
            <person name="Pritham E.J."/>
            <person name="Richards T.A."/>
            <person name="Rocap G."/>
            <person name="Roy S.W."/>
            <person name="Sarai C."/>
            <person name="Schaack S."/>
            <person name="Shirato S."/>
            <person name="Slamovits C.H."/>
            <person name="Spencer D.F."/>
            <person name="Suzuki S."/>
            <person name="Worden A.Z."/>
            <person name="Zauner S."/>
            <person name="Barry K."/>
            <person name="Bell C."/>
            <person name="Bharti A.K."/>
            <person name="Crow J.A."/>
            <person name="Grimwood J."/>
            <person name="Kramer R."/>
            <person name="Lindquist E."/>
            <person name="Lucas S."/>
            <person name="Salamov A."/>
            <person name="McFadden G.I."/>
            <person name="Lane C.E."/>
            <person name="Keeling P.J."/>
            <person name="Gray M.W."/>
            <person name="Grigoriev I.V."/>
            <person name="Archibald J.M."/>
        </authorList>
    </citation>
    <scope>NUCLEOTIDE SEQUENCE</scope>
    <source>
        <strain evidence="13 15">CCMP2712</strain>
    </source>
</reference>
<evidence type="ECO:0000313" key="15">
    <source>
        <dbReference type="Proteomes" id="UP000011087"/>
    </source>
</evidence>
<gene>
    <name evidence="13" type="ORF">GUITHDRAFT_72300</name>
</gene>
<keyword evidence="3" id="KW-0378">Hydrolase</keyword>
<dbReference type="GO" id="GO:0003723">
    <property type="term" value="F:RNA binding"/>
    <property type="evidence" value="ECO:0007669"/>
    <property type="project" value="InterPro"/>
</dbReference>
<dbReference type="GeneID" id="17301038"/>
<proteinExistence type="inferred from homology"/>
<dbReference type="eggNOG" id="KOG2777">
    <property type="taxonomic scope" value="Eukaryota"/>
</dbReference>
<keyword evidence="2" id="KW-0479">Metal-binding</keyword>
<dbReference type="HOGENOM" id="CLU_1557958_0_0_1"/>
<keyword evidence="1" id="KW-0819">tRNA processing</keyword>
<evidence type="ECO:0000256" key="8">
    <source>
        <dbReference type="ARBA" id="ARBA00038940"/>
    </source>
</evidence>
<dbReference type="Proteomes" id="UP000011087">
    <property type="component" value="Unassembled WGS sequence"/>
</dbReference>
<sequence>MSAPAEPPGERGRRDLGDLISQLVIETYKTLPKSGKPNAGEWTILAGIVATRVKCKASHEDHAPSPHSSLDPSELEFRLLSLATGNKCLGASKLRGDGRVLNDSHAEVLARRAFMSFLYSQVELFLEDDRHLCLLDRSSKLDQGAASRLRLKHACQLHLYVSQAPCGDASNFEIGEANLCVSCRLDR</sequence>
<accession>L1J7A1</accession>